<dbReference type="Proteomes" id="UP000245910">
    <property type="component" value="Chromosome II"/>
</dbReference>
<feature type="active site" description="Proton acceptor" evidence="3">
    <location>
        <position position="84"/>
    </location>
</feature>
<organism evidence="7 8">
    <name type="scientific">Fusarium venenatum</name>
    <dbReference type="NCBI Taxonomy" id="56646"/>
    <lineage>
        <taxon>Eukaryota</taxon>
        <taxon>Fungi</taxon>
        <taxon>Dikarya</taxon>
        <taxon>Ascomycota</taxon>
        <taxon>Pezizomycotina</taxon>
        <taxon>Sordariomycetes</taxon>
        <taxon>Hypocreomycetidae</taxon>
        <taxon>Hypocreales</taxon>
        <taxon>Nectriaceae</taxon>
        <taxon>Fusarium</taxon>
    </lineage>
</organism>
<dbReference type="RefSeq" id="XP_025584604.1">
    <property type="nucleotide sequence ID" value="XM_025733727.2"/>
</dbReference>
<feature type="compositionally biased region" description="Pro residues" evidence="5">
    <location>
        <begin position="344"/>
        <end position="353"/>
    </location>
</feature>
<dbReference type="InterPro" id="IPR036568">
    <property type="entry name" value="GGCT-like_sf"/>
</dbReference>
<feature type="compositionally biased region" description="Low complexity" evidence="5">
    <location>
        <begin position="198"/>
        <end position="213"/>
    </location>
</feature>
<dbReference type="PANTHER" id="PTHR12935">
    <property type="entry name" value="GAMMA-GLUTAMYLCYCLOTRANSFERASE"/>
    <property type="match status" value="1"/>
</dbReference>
<evidence type="ECO:0000256" key="5">
    <source>
        <dbReference type="SAM" id="MobiDB-lite"/>
    </source>
</evidence>
<dbReference type="Pfam" id="PF06094">
    <property type="entry name" value="GGACT"/>
    <property type="match status" value="1"/>
</dbReference>
<dbReference type="PANTHER" id="PTHR12935:SF0">
    <property type="entry name" value="GAMMA-GLUTAMYLCYCLOTRANSFERASE"/>
    <property type="match status" value="1"/>
</dbReference>
<feature type="domain" description="Gamma-glutamylcyclotransferase AIG2-like" evidence="6">
    <location>
        <begin position="15"/>
        <end position="107"/>
    </location>
</feature>
<accession>A0A2L2SU28</accession>
<dbReference type="InterPro" id="IPR017939">
    <property type="entry name" value="G-Glutamylcylcotransferase"/>
</dbReference>
<evidence type="ECO:0000313" key="7">
    <source>
        <dbReference type="EMBL" id="CEI60884.1"/>
    </source>
</evidence>
<feature type="binding site" evidence="4">
    <location>
        <begin position="15"/>
        <end position="20"/>
    </location>
    <ligand>
        <name>substrate</name>
    </ligand>
</feature>
<feature type="compositionally biased region" description="Basic and acidic residues" evidence="5">
    <location>
        <begin position="249"/>
        <end position="262"/>
    </location>
</feature>
<feature type="compositionally biased region" description="Pro residues" evidence="5">
    <location>
        <begin position="228"/>
        <end position="238"/>
    </location>
</feature>
<protein>
    <recommendedName>
        <fullName evidence="1">gamma-glutamylcyclotransferase</fullName>
        <ecNumber evidence="1">4.3.2.9</ecNumber>
    </recommendedName>
</protein>
<proteinExistence type="predicted"/>
<dbReference type="OrthoDB" id="2924818at2759"/>
<evidence type="ECO:0000259" key="6">
    <source>
        <dbReference type="Pfam" id="PF06094"/>
    </source>
</evidence>
<dbReference type="GeneID" id="37256959"/>
<keyword evidence="2" id="KW-0456">Lyase</keyword>
<dbReference type="InterPro" id="IPR013024">
    <property type="entry name" value="GGCT-like"/>
</dbReference>
<dbReference type="GO" id="GO:0003839">
    <property type="term" value="F:gamma-glutamylcyclotransferase activity"/>
    <property type="evidence" value="ECO:0007669"/>
    <property type="project" value="UniProtKB-EC"/>
</dbReference>
<sequence>MNTHTDDEGQSTKYYFAYGSNLHLQQMKKRCPGSKFIGSAKLVDYRWQINERGYANVVEAQGHWVEGLVYEINSRDEARLDINEGVSKDAYRKQYMSVLLRRADAALYRRPVPWIVNNGGPDQARIVAQQSAGQSRLMVYKPHLEHNILVYISPRYIVDSDPKEEYIDRINLGIADARALGVSHDYISNCVRPFIPVTSTQNPGPSGTTTNTTAGNKPKVVRKAPTPTSTPAPAPAPAPAKKAKQPALEVKRTTPPRGRDPSPNKTTSRRPSPQQQQPQSPGAYNQRFPRNSAPGGLDRLMRPSQSRSHAASAPPLPQRPVYPGVTLRVPTSNRPRPVSDVGAPAPPLPPLPPRPRRVRSIPVIVVQESYSGYWYR</sequence>
<evidence type="ECO:0000256" key="3">
    <source>
        <dbReference type="PIRSR" id="PIRSR617939-1"/>
    </source>
</evidence>
<name>A0A2L2SU28_9HYPO</name>
<dbReference type="Gene3D" id="3.10.490.10">
    <property type="entry name" value="Gamma-glutamyl cyclotransferase-like"/>
    <property type="match status" value="1"/>
</dbReference>
<keyword evidence="8" id="KW-1185">Reference proteome</keyword>
<reference evidence="8" key="1">
    <citation type="submission" date="2014-10" db="EMBL/GenBank/DDBJ databases">
        <authorList>
            <person name="King R."/>
        </authorList>
    </citation>
    <scope>NUCLEOTIDE SEQUENCE [LARGE SCALE GENOMIC DNA]</scope>
    <source>
        <strain evidence="8">A3/5</strain>
    </source>
</reference>
<dbReference type="EC" id="4.3.2.9" evidence="1"/>
<evidence type="ECO:0000256" key="1">
    <source>
        <dbReference type="ARBA" id="ARBA00012346"/>
    </source>
</evidence>
<dbReference type="EMBL" id="LN649230">
    <property type="protein sequence ID" value="CEI60884.1"/>
    <property type="molecule type" value="Genomic_DNA"/>
</dbReference>
<evidence type="ECO:0000256" key="2">
    <source>
        <dbReference type="ARBA" id="ARBA00023239"/>
    </source>
</evidence>
<feature type="region of interest" description="Disordered" evidence="5">
    <location>
        <begin position="196"/>
        <end position="356"/>
    </location>
</feature>
<dbReference type="InterPro" id="IPR009288">
    <property type="entry name" value="AIG2-like_dom"/>
</dbReference>
<dbReference type="KEGG" id="fvn:FVRRES_05320"/>
<feature type="compositionally biased region" description="Low complexity" evidence="5">
    <location>
        <begin position="269"/>
        <end position="281"/>
    </location>
</feature>
<dbReference type="STRING" id="56646.A0A2L2SU28"/>
<dbReference type="SUPFAM" id="SSF110857">
    <property type="entry name" value="Gamma-glutamyl cyclotransferase-like"/>
    <property type="match status" value="1"/>
</dbReference>
<evidence type="ECO:0000256" key="4">
    <source>
        <dbReference type="PIRSR" id="PIRSR617939-2"/>
    </source>
</evidence>
<dbReference type="CDD" id="cd06661">
    <property type="entry name" value="GGCT_like"/>
    <property type="match status" value="1"/>
</dbReference>
<evidence type="ECO:0000313" key="8">
    <source>
        <dbReference type="Proteomes" id="UP000245910"/>
    </source>
</evidence>
<dbReference type="AlphaFoldDB" id="A0A2L2SU28"/>